<proteinExistence type="inferred from homology"/>
<feature type="active site" description="Proton donor" evidence="4">
    <location>
        <position position="211"/>
    </location>
</feature>
<evidence type="ECO:0000313" key="8">
    <source>
        <dbReference type="EMBL" id="VWO95928.1"/>
    </source>
</evidence>
<sequence>MVFPTILLTLLGVVTTLSFATPVKRTVSNGAAINKDFPDPGIMRNSDGVWYAYSTSSGSGLVPMSKSTDFATWSTPTNVLSSVGSWADGAVWAPDVREITSGHYVMYYTAHRSSGPSNDHCIGIATATNPAGPFTPNASPLICDLDDGGAIDASGFEAPGGGLYVLWKVDGNSIGKSTPIKIQHVGANGYDLLGSPTTLITNDPVDGGLVEAPSMIYWDGWYYLFFSSNNYNTLYYDISYAVSQSVTGPFTKVQAPNAPFLTSGEYNTAGPGGATAINVLDQYVNMAFHSDINGQNASGGRAMWTISNVCLGGGVAKPC</sequence>
<dbReference type="CDD" id="cd08999">
    <property type="entry name" value="GH43_ABN-like"/>
    <property type="match status" value="1"/>
</dbReference>
<keyword evidence="2 6" id="KW-0378">Hydrolase</keyword>
<dbReference type="InterPro" id="IPR006710">
    <property type="entry name" value="Glyco_hydro_43"/>
</dbReference>
<dbReference type="PANTHER" id="PTHR42812">
    <property type="entry name" value="BETA-XYLOSIDASE"/>
    <property type="match status" value="1"/>
</dbReference>
<dbReference type="GO" id="GO:0004553">
    <property type="term" value="F:hydrolase activity, hydrolyzing O-glycosyl compounds"/>
    <property type="evidence" value="ECO:0007669"/>
    <property type="project" value="InterPro"/>
</dbReference>
<evidence type="ECO:0000256" key="5">
    <source>
        <dbReference type="PIRSR" id="PIRSR606710-2"/>
    </source>
</evidence>
<organism evidence="8">
    <name type="scientific">Ganoderma boninense</name>
    <dbReference type="NCBI Taxonomy" id="34458"/>
    <lineage>
        <taxon>Eukaryota</taxon>
        <taxon>Fungi</taxon>
        <taxon>Dikarya</taxon>
        <taxon>Basidiomycota</taxon>
        <taxon>Agaricomycotina</taxon>
        <taxon>Agaricomycetes</taxon>
        <taxon>Polyporales</taxon>
        <taxon>Polyporaceae</taxon>
        <taxon>Ganoderma</taxon>
    </lineage>
</organism>
<dbReference type="InterPro" id="IPR051795">
    <property type="entry name" value="Glycosyl_Hydrlase_43"/>
</dbReference>
<gene>
    <name evidence="8" type="primary">Q8NJS2</name>
</gene>
<evidence type="ECO:0000256" key="4">
    <source>
        <dbReference type="PIRSR" id="PIRSR606710-1"/>
    </source>
</evidence>
<reference evidence="8" key="1">
    <citation type="submission" date="2019-10" db="EMBL/GenBank/DDBJ databases">
        <authorList>
            <person name="Nor Muhammad N."/>
        </authorList>
    </citation>
    <scope>NUCLEOTIDE SEQUENCE</scope>
</reference>
<dbReference type="SUPFAM" id="SSF75005">
    <property type="entry name" value="Arabinanase/levansucrase/invertase"/>
    <property type="match status" value="1"/>
</dbReference>
<feature type="signal peptide" evidence="7">
    <location>
        <begin position="1"/>
        <end position="20"/>
    </location>
</feature>
<keyword evidence="3 6" id="KW-0326">Glycosidase</keyword>
<protein>
    <submittedName>
        <fullName evidence="8">Aspartyl proteinase</fullName>
    </submittedName>
</protein>
<keyword evidence="7" id="KW-0732">Signal</keyword>
<evidence type="ECO:0000256" key="2">
    <source>
        <dbReference type="ARBA" id="ARBA00022801"/>
    </source>
</evidence>
<dbReference type="EMBL" id="LR725221">
    <property type="protein sequence ID" value="VWO95928.1"/>
    <property type="molecule type" value="Genomic_DNA"/>
</dbReference>
<evidence type="ECO:0000256" key="7">
    <source>
        <dbReference type="SAM" id="SignalP"/>
    </source>
</evidence>
<dbReference type="InterPro" id="IPR023296">
    <property type="entry name" value="Glyco_hydro_beta-prop_sf"/>
</dbReference>
<dbReference type="PANTHER" id="PTHR42812:SF5">
    <property type="entry name" value="ENDO-ARABINASE"/>
    <property type="match status" value="1"/>
</dbReference>
<feature type="chain" id="PRO_5023815016" evidence="7">
    <location>
        <begin position="21"/>
        <end position="319"/>
    </location>
</feature>
<dbReference type="Gene3D" id="2.115.10.20">
    <property type="entry name" value="Glycosyl hydrolase domain, family 43"/>
    <property type="match status" value="1"/>
</dbReference>
<accession>A0A5K1JVK7</accession>
<dbReference type="GO" id="GO:0005975">
    <property type="term" value="P:carbohydrate metabolic process"/>
    <property type="evidence" value="ECO:0007669"/>
    <property type="project" value="InterPro"/>
</dbReference>
<dbReference type="AlphaFoldDB" id="A0A5K1JVK7"/>
<evidence type="ECO:0000256" key="1">
    <source>
        <dbReference type="ARBA" id="ARBA00009865"/>
    </source>
</evidence>
<feature type="site" description="Important for catalytic activity, responsible for pKa modulation of the active site Glu and correct orientation of both the proton donor and substrate" evidence="5">
    <location>
        <position position="152"/>
    </location>
</feature>
<evidence type="ECO:0000256" key="6">
    <source>
        <dbReference type="RuleBase" id="RU361187"/>
    </source>
</evidence>
<dbReference type="Pfam" id="PF04616">
    <property type="entry name" value="Glyco_hydro_43"/>
    <property type="match status" value="1"/>
</dbReference>
<name>A0A5K1JVK7_9APHY</name>
<feature type="active site" description="Proton acceptor" evidence="4">
    <location>
        <position position="39"/>
    </location>
</feature>
<evidence type="ECO:0000256" key="3">
    <source>
        <dbReference type="ARBA" id="ARBA00023295"/>
    </source>
</evidence>
<comment type="similarity">
    <text evidence="1 6">Belongs to the glycosyl hydrolase 43 family.</text>
</comment>